<feature type="binding site" evidence="9">
    <location>
        <begin position="655"/>
        <end position="661"/>
    </location>
    <ligand>
        <name>ATP</name>
        <dbReference type="ChEBI" id="CHEBI:30616"/>
    </ligand>
</feature>
<comment type="similarity">
    <text evidence="9">Belongs to the MurCDEF family. MurF subfamily.</text>
</comment>
<evidence type="ECO:0000256" key="9">
    <source>
        <dbReference type="HAMAP-Rule" id="MF_02019"/>
    </source>
</evidence>
<dbReference type="HAMAP" id="MF_02019">
    <property type="entry name" value="MurF"/>
    <property type="match status" value="1"/>
</dbReference>
<reference evidence="15" key="1">
    <citation type="submission" date="2012-09" db="EMBL/GenBank/DDBJ databases">
        <title>Metagenomic Characterization of a Microbial Community in Wastewater Detects High Levels of Antibiotic Resistance.</title>
        <authorList>
            <person name="Abrams M."/>
            <person name="Caldwell A."/>
            <person name="Vandaei E."/>
            <person name="Lee W."/>
            <person name="Perrott J."/>
            <person name="Khan S.Y."/>
            <person name="Ta J."/>
            <person name="Romero D."/>
            <person name="Nguyen V."/>
            <person name="Pourmand N."/>
            <person name="Ouverney C.C."/>
        </authorList>
    </citation>
    <scope>NUCLEOTIDE SEQUENCE</scope>
</reference>
<feature type="domain" description="Mur ligase N-terminal catalytic" evidence="12">
    <location>
        <begin position="34"/>
        <end position="100"/>
    </location>
</feature>
<dbReference type="EC" id="6.3.2.13" evidence="8"/>
<comment type="catalytic activity">
    <reaction evidence="7 8">
        <text>UDP-N-acetyl-alpha-D-muramoyl-L-alanyl-D-glutamate + meso-2,6-diaminopimelate + ATP = UDP-N-acetyl-alpha-D-muramoyl-L-alanyl-gamma-D-glutamyl-meso-2,6-diaminopimelate + ADP + phosphate + H(+)</text>
        <dbReference type="Rhea" id="RHEA:23676"/>
        <dbReference type="ChEBI" id="CHEBI:15378"/>
        <dbReference type="ChEBI" id="CHEBI:30616"/>
        <dbReference type="ChEBI" id="CHEBI:43474"/>
        <dbReference type="ChEBI" id="CHEBI:57791"/>
        <dbReference type="ChEBI" id="CHEBI:83900"/>
        <dbReference type="ChEBI" id="CHEBI:83905"/>
        <dbReference type="ChEBI" id="CHEBI:456216"/>
        <dbReference type="EC" id="6.3.2.13"/>
    </reaction>
</comment>
<feature type="domain" description="Mur ligase central" evidence="14">
    <location>
        <begin position="653"/>
        <end position="856"/>
    </location>
</feature>
<dbReference type="HAMAP" id="MF_00208">
    <property type="entry name" value="MurE"/>
    <property type="match status" value="1"/>
</dbReference>
<evidence type="ECO:0000256" key="1">
    <source>
        <dbReference type="ARBA" id="ARBA00005898"/>
    </source>
</evidence>
<dbReference type="NCBIfam" id="NF001126">
    <property type="entry name" value="PRK00139.1-4"/>
    <property type="match status" value="1"/>
</dbReference>
<protein>
    <recommendedName>
        <fullName evidence="8 9">Multifunctional fusion protein</fullName>
    </recommendedName>
    <domain>
        <recommendedName>
            <fullName evidence="8">UDP-N-acetylmuramoyl-L-alanyl-D-glutamate--2,6-diaminopimelate ligase</fullName>
            <ecNumber evidence="8">6.3.2.13</ecNumber>
        </recommendedName>
        <alternativeName>
            <fullName evidence="8">Meso-A2pm-adding enzyme</fullName>
        </alternativeName>
        <alternativeName>
            <fullName evidence="8">Meso-diaminopimelate-adding enzyme</fullName>
        </alternativeName>
        <alternativeName>
            <fullName evidence="8">UDP-MurNAc-L-Ala-D-Glu:meso-diaminopimelate ligase</fullName>
        </alternativeName>
        <alternativeName>
            <fullName evidence="8">UDP-MurNAc-tripeptide synthetase</fullName>
        </alternativeName>
        <alternativeName>
            <fullName evidence="8">UDP-N-acetylmuramyl-tripeptide synthetase</fullName>
        </alternativeName>
    </domain>
    <domain>
        <recommendedName>
            <fullName evidence="9">UDP-N-acetylmuramoyl-tripeptide--D-alanyl-D-alanine ligase</fullName>
            <ecNumber evidence="9">6.3.2.10</ecNumber>
        </recommendedName>
        <alternativeName>
            <fullName evidence="9">D-alanyl-D-alanine-adding enzyme</fullName>
        </alternativeName>
    </domain>
</protein>
<comment type="pathway">
    <text evidence="9 10">Cell wall biogenesis; peptidoglycan biosynthesis.</text>
</comment>
<evidence type="ECO:0000256" key="6">
    <source>
        <dbReference type="ARBA" id="ARBA00023316"/>
    </source>
</evidence>
<evidence type="ECO:0000256" key="8">
    <source>
        <dbReference type="HAMAP-Rule" id="MF_00208"/>
    </source>
</evidence>
<feature type="modified residue" description="N6-carboxylysine" evidence="8">
    <location>
        <position position="226"/>
    </location>
</feature>
<dbReference type="InterPro" id="IPR005761">
    <property type="entry name" value="UDP-N-AcMur-Glu-dNH2Pim_ligase"/>
</dbReference>
<feature type="domain" description="Mur ligase C-terminal" evidence="13">
    <location>
        <begin position="342"/>
        <end position="490"/>
    </location>
</feature>
<dbReference type="EMBL" id="JX649872">
    <property type="protein sequence ID" value="AGC71438.1"/>
    <property type="molecule type" value="Genomic_DNA"/>
</dbReference>
<dbReference type="GO" id="GO:0005524">
    <property type="term" value="F:ATP binding"/>
    <property type="evidence" value="ECO:0007669"/>
    <property type="project" value="UniProtKB-UniRule"/>
</dbReference>
<comment type="similarity">
    <text evidence="1 8">Belongs to the MurCDEF family. MurE subfamily.</text>
</comment>
<gene>
    <name evidence="8" type="primary">murE</name>
    <name evidence="9" type="synonym">murF</name>
</gene>
<comment type="subcellular location">
    <subcellularLocation>
        <location evidence="9 10">Cytoplasm</location>
    </subcellularLocation>
</comment>
<dbReference type="InterPro" id="IPR013221">
    <property type="entry name" value="Mur_ligase_cen"/>
</dbReference>
<comment type="function">
    <text evidence="8">Catalyzes the addition of meso-diaminopimelic acid to the nucleotide precursor UDP-N-acetylmuramoyl-L-alanyl-D-glutamate (UMAG) in the biosynthesis of bacterial cell-wall peptidoglycan.</text>
</comment>
<evidence type="ECO:0000256" key="10">
    <source>
        <dbReference type="RuleBase" id="RU004135"/>
    </source>
</evidence>
<accession>L7VWM1</accession>
<feature type="binding site" evidence="8">
    <location>
        <begin position="117"/>
        <end position="123"/>
    </location>
    <ligand>
        <name>ATP</name>
        <dbReference type="ChEBI" id="CHEBI:30616"/>
    </ligand>
</feature>
<evidence type="ECO:0000259" key="14">
    <source>
        <dbReference type="Pfam" id="PF08245"/>
    </source>
</evidence>
<feature type="short sequence motif" description="Meso-diaminopimelate recognition motif" evidence="8">
    <location>
        <begin position="420"/>
        <end position="423"/>
    </location>
</feature>
<dbReference type="FunFam" id="3.90.190.20:FF:000006">
    <property type="entry name" value="UDP-N-acetylmuramoyl-L-alanyl-D-glutamate--2,6-diaminopimelate ligase"/>
    <property type="match status" value="1"/>
</dbReference>
<dbReference type="InterPro" id="IPR004101">
    <property type="entry name" value="Mur_ligase_C"/>
</dbReference>
<evidence type="ECO:0000259" key="12">
    <source>
        <dbReference type="Pfam" id="PF01225"/>
    </source>
</evidence>
<evidence type="ECO:0000256" key="3">
    <source>
        <dbReference type="ARBA" id="ARBA00022960"/>
    </source>
</evidence>
<keyword evidence="5 9" id="KW-0131">Cell cycle</keyword>
<dbReference type="GO" id="GO:0005737">
    <property type="term" value="C:cytoplasm"/>
    <property type="evidence" value="ECO:0007669"/>
    <property type="project" value="UniProtKB-SubCell"/>
</dbReference>
<keyword evidence="2 9" id="KW-0132">Cell division</keyword>
<comment type="cofactor">
    <cofactor evidence="8">
        <name>Mg(2+)</name>
        <dbReference type="ChEBI" id="CHEBI:18420"/>
    </cofactor>
</comment>
<dbReference type="Gene3D" id="3.90.190.20">
    <property type="entry name" value="Mur ligase, C-terminal domain"/>
    <property type="match status" value="2"/>
</dbReference>
<dbReference type="InterPro" id="IPR036615">
    <property type="entry name" value="Mur_ligase_C_dom_sf"/>
</dbReference>
<evidence type="ECO:0000313" key="15">
    <source>
        <dbReference type="EMBL" id="AGC71438.1"/>
    </source>
</evidence>
<dbReference type="InterPro" id="IPR035911">
    <property type="entry name" value="MurE/MurF_N"/>
</dbReference>
<keyword evidence="9 15" id="KW-0436">Ligase</keyword>
<keyword evidence="4 9" id="KW-0573">Peptidoglycan synthesis</keyword>
<keyword evidence="6 9" id="KW-0961">Cell wall biogenesis/degradation</keyword>
<organism evidence="15">
    <name type="scientific">uncultured bacterium A1Q1_fos_1070</name>
    <dbReference type="NCBI Taxonomy" id="1256541"/>
    <lineage>
        <taxon>Bacteria</taxon>
        <taxon>environmental samples</taxon>
    </lineage>
</organism>
<keyword evidence="9" id="KW-0067">ATP-binding</keyword>
<evidence type="ECO:0000256" key="4">
    <source>
        <dbReference type="ARBA" id="ARBA00022984"/>
    </source>
</evidence>
<feature type="domain" description="Mur ligase N-terminal catalytic" evidence="12">
    <location>
        <begin position="563"/>
        <end position="638"/>
    </location>
</feature>
<feature type="binding site" evidence="8">
    <location>
        <begin position="420"/>
        <end position="423"/>
    </location>
    <ligand>
        <name>meso-2,6-diaminopimelate</name>
        <dbReference type="ChEBI" id="CHEBI:57791"/>
    </ligand>
</feature>
<dbReference type="Gene3D" id="3.40.1190.10">
    <property type="entry name" value="Mur-like, catalytic domain"/>
    <property type="match status" value="2"/>
</dbReference>
<keyword evidence="3 9" id="KW-0133">Cell shape</keyword>
<feature type="binding site" evidence="8">
    <location>
        <position position="492"/>
    </location>
    <ligand>
        <name>meso-2,6-diaminopimelate</name>
        <dbReference type="ChEBI" id="CHEBI:57791"/>
    </ligand>
</feature>
<dbReference type="PANTHER" id="PTHR23135:SF4">
    <property type="entry name" value="UDP-N-ACETYLMURAMOYL-L-ALANYL-D-GLUTAMATE--2,6-DIAMINOPIMELATE LIGASE MURE HOMOLOG, CHLOROPLASTIC"/>
    <property type="match status" value="1"/>
</dbReference>
<feature type="binding site" evidence="8">
    <location>
        <begin position="159"/>
        <end position="160"/>
    </location>
    <ligand>
        <name>UDP-N-acetyl-alpha-D-muramoyl-L-alanyl-D-glutamate</name>
        <dbReference type="ChEBI" id="CHEBI:83900"/>
    </ligand>
</feature>
<dbReference type="GO" id="GO:0071555">
    <property type="term" value="P:cell wall organization"/>
    <property type="evidence" value="ECO:0007669"/>
    <property type="project" value="UniProtKB-KW"/>
</dbReference>
<feature type="binding site" evidence="8">
    <location>
        <position position="38"/>
    </location>
    <ligand>
        <name>UDP-N-acetyl-alpha-D-muramoyl-L-alanyl-D-glutamate</name>
        <dbReference type="ChEBI" id="CHEBI:83900"/>
    </ligand>
</feature>
<dbReference type="EC" id="6.3.2.10" evidence="9"/>
<keyword evidence="8" id="KW-0460">Magnesium</keyword>
<dbReference type="NCBIfam" id="NF001124">
    <property type="entry name" value="PRK00139.1-2"/>
    <property type="match status" value="1"/>
</dbReference>
<dbReference type="NCBIfam" id="TIGR01143">
    <property type="entry name" value="murF"/>
    <property type="match status" value="1"/>
</dbReference>
<dbReference type="InterPro" id="IPR036565">
    <property type="entry name" value="Mur-like_cat_sf"/>
</dbReference>
<evidence type="ECO:0000256" key="7">
    <source>
        <dbReference type="ARBA" id="ARBA00050251"/>
    </source>
</evidence>
<dbReference type="InterPro" id="IPR005863">
    <property type="entry name" value="UDP-N-AcMur_synth"/>
</dbReference>
<sequence length="1025" mass="107911">MKLSTLLRDVVLRPSEDAPLPTNAELETIEIGEVRDDSRQVQPGDLFVAVPGQTVDGHHFITSAAQRGARAAIVEQVHPDCPLLQIPVENATNALAQLAMNQQGRPSDSITLIGITGTNGKTTSNFLVETLLEEADLRPGLIGTVLYRGPGVNRSAPFTTPTALLLHRTLAEMAEHGAKAVTMEVSSHALALGRLYGVRFRVAAFTNLTQDHLDLHGTMDDYFAAKCRLFTEHLLPAERGGRAVINLDDEWGRKLFALLPPAQRIGFSLDGPADVSVLSEKTGVEGITAVLKTPVGEVTLRSPLTGRFNLSNLALSVGIGVALGLSATQIGRGLSRLSGVPGRLERVPSRRGPTVLVDYAHTPDALYRVLSTLKQLTAAAPRRSRLIVVFGCGGDRDAGKRPQMGKVAAEQADLVIVTSDNPRSENPQAIIDMIVDGIEAMQPSLPQLTDRAQLAAATSGYFIESDRRQAIQSAIVAASPDDIVLLAGKGHEDYQVIGATKQHFDDREEAQRALQLRSDAQPRSGQFTPQAMPSLQPSIELPLERVLGATGGRLVRGSPHRFSAVTIDSRSVTPGCLFVAVRGERLDGHQFIAQAVAGGCGGVLIERDKLHTVPDNPSVAVIEVADTIVALGQLARAHREAPEIAAKLRVIAVTGSSGKTSTKDLIAAVFSAHVSDASELLKTDGNLNNHLGVPLTLLRLRPGMRYAVVELGMSARGEIAYLASLARPDVGVITNVGPAHLETLGSLENIAAAKGELFAAMADGTTTVFLDGHKLVRDQAARAGALTGRLKAVIAASGSSSAASASVWVELRGEASDGLDLQLSMLAAQAKTTHALRLPLIGPHQADNAALAAAAALALDVPPATIVQGLAKVQPGKHRGQLITLGGRIILDDCYNANPASTQAALRTLQGLRKSGRAVAVLGDMLELGPTEAELHAQVGRAAAQLGMDRLITIGQRAQHISQAAQNSGLPSQHVETPEQAAQAVVAATEPGDVVLIKGSRGMALERVLTQLSTLLSPIAPTSEG</sequence>
<evidence type="ECO:0000256" key="5">
    <source>
        <dbReference type="ARBA" id="ARBA00023306"/>
    </source>
</evidence>
<feature type="binding site" evidence="8">
    <location>
        <position position="194"/>
    </location>
    <ligand>
        <name>UDP-N-acetyl-alpha-D-muramoyl-L-alanyl-D-glutamate</name>
        <dbReference type="ChEBI" id="CHEBI:83900"/>
    </ligand>
</feature>
<dbReference type="InterPro" id="IPR000713">
    <property type="entry name" value="Mur_ligase_N"/>
</dbReference>
<dbReference type="Pfam" id="PF01225">
    <property type="entry name" value="Mur_ligase"/>
    <property type="match status" value="2"/>
</dbReference>
<proteinExistence type="inferred from homology"/>
<feature type="binding site" evidence="8">
    <location>
        <position position="488"/>
    </location>
    <ligand>
        <name>meso-2,6-diaminopimelate</name>
        <dbReference type="ChEBI" id="CHEBI:57791"/>
    </ligand>
</feature>
<dbReference type="Pfam" id="PF02875">
    <property type="entry name" value="Mur_ligase_C"/>
    <property type="match status" value="2"/>
</dbReference>
<dbReference type="GO" id="GO:0051301">
    <property type="term" value="P:cell division"/>
    <property type="evidence" value="ECO:0007669"/>
    <property type="project" value="UniProtKB-KW"/>
</dbReference>
<evidence type="ECO:0000256" key="11">
    <source>
        <dbReference type="RuleBase" id="RU004136"/>
    </source>
</evidence>
<dbReference type="GO" id="GO:0008766">
    <property type="term" value="F:UDP-N-acetylmuramoylalanyl-D-glutamyl-2,6-diaminopimelate-D-alanyl-D-alanine ligase activity"/>
    <property type="evidence" value="ECO:0007669"/>
    <property type="project" value="RHEA"/>
</dbReference>
<feature type="binding site" evidence="8">
    <location>
        <position position="396"/>
    </location>
    <ligand>
        <name>meso-2,6-diaminopimelate</name>
        <dbReference type="ChEBI" id="CHEBI:57791"/>
    </ligand>
</feature>
<dbReference type="GO" id="GO:0047480">
    <property type="term" value="F:UDP-N-acetylmuramoyl-tripeptide-D-alanyl-D-alanine ligase activity"/>
    <property type="evidence" value="ECO:0007669"/>
    <property type="project" value="UniProtKB-UniRule"/>
</dbReference>
<comment type="function">
    <text evidence="9 11">Involved in cell wall formation. Catalyzes the final step in the synthesis of UDP-N-acetylmuramoyl-pentapeptide, the precursor of murein.</text>
</comment>
<dbReference type="GO" id="GO:0008765">
    <property type="term" value="F:UDP-N-acetylmuramoylalanyl-D-glutamate-2,6-diaminopimelate ligase activity"/>
    <property type="evidence" value="ECO:0007669"/>
    <property type="project" value="UniProtKB-UniRule"/>
</dbReference>
<dbReference type="Pfam" id="PF08245">
    <property type="entry name" value="Mur_ligase_M"/>
    <property type="match status" value="2"/>
</dbReference>
<comment type="catalytic activity">
    <reaction evidence="9 11">
        <text>D-alanyl-D-alanine + UDP-N-acetyl-alpha-D-muramoyl-L-alanyl-gamma-D-glutamyl-meso-2,6-diaminopimelate + ATP = UDP-N-acetyl-alpha-D-muramoyl-L-alanyl-gamma-D-glutamyl-meso-2,6-diaminopimeloyl-D-alanyl-D-alanine + ADP + phosphate + H(+)</text>
        <dbReference type="Rhea" id="RHEA:28374"/>
        <dbReference type="ChEBI" id="CHEBI:15378"/>
        <dbReference type="ChEBI" id="CHEBI:30616"/>
        <dbReference type="ChEBI" id="CHEBI:43474"/>
        <dbReference type="ChEBI" id="CHEBI:57822"/>
        <dbReference type="ChEBI" id="CHEBI:61386"/>
        <dbReference type="ChEBI" id="CHEBI:83905"/>
        <dbReference type="ChEBI" id="CHEBI:456216"/>
        <dbReference type="EC" id="6.3.2.10"/>
    </reaction>
</comment>
<dbReference type="Gene3D" id="3.40.1390.10">
    <property type="entry name" value="MurE/MurF, N-terminal domain"/>
    <property type="match status" value="2"/>
</dbReference>
<dbReference type="SUPFAM" id="SSF63418">
    <property type="entry name" value="MurE/MurF N-terminal domain"/>
    <property type="match status" value="2"/>
</dbReference>
<evidence type="ECO:0000259" key="13">
    <source>
        <dbReference type="Pfam" id="PF02875"/>
    </source>
</evidence>
<dbReference type="GO" id="GO:0000287">
    <property type="term" value="F:magnesium ion binding"/>
    <property type="evidence" value="ECO:0007669"/>
    <property type="project" value="UniProtKB-UniRule"/>
</dbReference>
<feature type="binding site" evidence="8">
    <location>
        <position position="186"/>
    </location>
    <ligand>
        <name>UDP-N-acetyl-alpha-D-muramoyl-L-alanyl-D-glutamate</name>
        <dbReference type="ChEBI" id="CHEBI:83900"/>
    </ligand>
</feature>
<feature type="domain" description="Mur ligase central" evidence="14">
    <location>
        <begin position="115"/>
        <end position="318"/>
    </location>
</feature>
<evidence type="ECO:0000256" key="2">
    <source>
        <dbReference type="ARBA" id="ARBA00022618"/>
    </source>
</evidence>
<dbReference type="GO" id="GO:0008360">
    <property type="term" value="P:regulation of cell shape"/>
    <property type="evidence" value="ECO:0007669"/>
    <property type="project" value="UniProtKB-KW"/>
</dbReference>
<dbReference type="GO" id="GO:0009252">
    <property type="term" value="P:peptidoglycan biosynthetic process"/>
    <property type="evidence" value="ECO:0007669"/>
    <property type="project" value="UniProtKB-UniRule"/>
</dbReference>
<keyword evidence="9" id="KW-0963">Cytoplasm</keyword>
<dbReference type="SUPFAM" id="SSF53623">
    <property type="entry name" value="MurD-like peptide ligases, catalytic domain"/>
    <property type="match status" value="2"/>
</dbReference>
<keyword evidence="9" id="KW-0547">Nucleotide-binding</keyword>
<comment type="PTM">
    <text evidence="8">Carboxylation is probably crucial for Mg(2+) binding and, consequently, for the gamma-phosphate positioning of ATP.</text>
</comment>
<dbReference type="NCBIfam" id="TIGR01085">
    <property type="entry name" value="murE"/>
    <property type="match status" value="1"/>
</dbReference>
<feature type="domain" description="Mur ligase C-terminal" evidence="13">
    <location>
        <begin position="878"/>
        <end position="1001"/>
    </location>
</feature>
<dbReference type="PANTHER" id="PTHR23135">
    <property type="entry name" value="MUR LIGASE FAMILY MEMBER"/>
    <property type="match status" value="1"/>
</dbReference>
<dbReference type="SUPFAM" id="SSF53244">
    <property type="entry name" value="MurD-like peptide ligases, peptide-binding domain"/>
    <property type="match status" value="2"/>
</dbReference>
<name>L7VWM1_9BACT</name>
<comment type="caution">
    <text evidence="8">Lacks conserved residue(s) required for the propagation of feature annotation.</text>
</comment>
<dbReference type="AlphaFoldDB" id="L7VWM1"/>
<dbReference type="UniPathway" id="UPA00219"/>